<organism evidence="1">
    <name type="scientific">marine sediment metagenome</name>
    <dbReference type="NCBI Taxonomy" id="412755"/>
    <lineage>
        <taxon>unclassified sequences</taxon>
        <taxon>metagenomes</taxon>
        <taxon>ecological metagenomes</taxon>
    </lineage>
</organism>
<feature type="non-terminal residue" evidence="1">
    <location>
        <position position="164"/>
    </location>
</feature>
<reference evidence="1" key="1">
    <citation type="journal article" date="2014" name="Front. Microbiol.">
        <title>High frequency of phylogenetically diverse reductive dehalogenase-homologous genes in deep subseafloor sedimentary metagenomes.</title>
        <authorList>
            <person name="Kawai M."/>
            <person name="Futagami T."/>
            <person name="Toyoda A."/>
            <person name="Takaki Y."/>
            <person name="Nishi S."/>
            <person name="Hori S."/>
            <person name="Arai W."/>
            <person name="Tsubouchi T."/>
            <person name="Morono Y."/>
            <person name="Uchiyama I."/>
            <person name="Ito T."/>
            <person name="Fujiyama A."/>
            <person name="Inagaki F."/>
            <person name="Takami H."/>
        </authorList>
    </citation>
    <scope>NUCLEOTIDE SEQUENCE</scope>
    <source>
        <strain evidence="1">Expedition CK06-06</strain>
    </source>
</reference>
<comment type="caution">
    <text evidence="1">The sequence shown here is derived from an EMBL/GenBank/DDBJ whole genome shotgun (WGS) entry which is preliminary data.</text>
</comment>
<dbReference type="InterPro" id="IPR014942">
    <property type="entry name" value="AbiEii"/>
</dbReference>
<gene>
    <name evidence="1" type="ORF">S01H1_62470</name>
</gene>
<dbReference type="EMBL" id="BARS01041033">
    <property type="protein sequence ID" value="GAG41296.1"/>
    <property type="molecule type" value="Genomic_DNA"/>
</dbReference>
<protein>
    <submittedName>
        <fullName evidence="1">Uncharacterized protein</fullName>
    </submittedName>
</protein>
<name>X0YXJ2_9ZZZZ</name>
<evidence type="ECO:0000313" key="1">
    <source>
        <dbReference type="EMBL" id="GAG41296.1"/>
    </source>
</evidence>
<sequence>MDPKKQNAILAEALRLIAERCPRLRKTCYWAGASAISIEETHHRQSFDLDFHTSKALVDVRPLLTEIQQAFPNRFEVLTVPDEYGSGFKGVLVLSNEERVTIEVLSNYQDVPAGELVDSKLVPGMKRINLPRFLADKIQCIAERSEARDLVDFTAILRHDPELS</sequence>
<accession>X0YXJ2</accession>
<dbReference type="AlphaFoldDB" id="X0YXJ2"/>
<proteinExistence type="predicted"/>
<dbReference type="Pfam" id="PF08843">
    <property type="entry name" value="AbiEii"/>
    <property type="match status" value="1"/>
</dbReference>